<gene>
    <name evidence="2" type="ORF">Csp1_01580</name>
</gene>
<reference evidence="3" key="1">
    <citation type="submission" date="2017-11" db="EMBL/GenBank/DDBJ databases">
        <title>Otitis media/interna in a cat caused by the recently described species Corynebacterium provencense.</title>
        <authorList>
            <person name="Kittl S."/>
            <person name="Brodard I."/>
            <person name="Rychener L."/>
            <person name="Jores J."/>
            <person name="Roosje P."/>
            <person name="Gobeli Brawand S."/>
        </authorList>
    </citation>
    <scope>NUCLEOTIDE SEQUENCE [LARGE SCALE GENOMIC DNA]</scope>
    <source>
        <strain evidence="3">17KM38</strain>
    </source>
</reference>
<feature type="compositionally biased region" description="Basic residues" evidence="1">
    <location>
        <begin position="53"/>
        <end position="64"/>
    </location>
</feature>
<feature type="compositionally biased region" description="Polar residues" evidence="1">
    <location>
        <begin position="1"/>
        <end position="21"/>
    </location>
</feature>
<name>A0A2Z3YM68_9CORY</name>
<accession>A0A2Z3YM68</accession>
<feature type="region of interest" description="Disordered" evidence="1">
    <location>
        <begin position="185"/>
        <end position="230"/>
    </location>
</feature>
<dbReference type="EMBL" id="CP024988">
    <property type="protein sequence ID" value="AWT24986.1"/>
    <property type="molecule type" value="Genomic_DNA"/>
</dbReference>
<feature type="region of interest" description="Disordered" evidence="1">
    <location>
        <begin position="1"/>
        <end position="94"/>
    </location>
</feature>
<evidence type="ECO:0000256" key="1">
    <source>
        <dbReference type="SAM" id="MobiDB-lite"/>
    </source>
</evidence>
<evidence type="ECO:0000313" key="3">
    <source>
        <dbReference type="Proteomes" id="UP000247696"/>
    </source>
</evidence>
<keyword evidence="3" id="KW-1185">Reference proteome</keyword>
<sequence>MDQSPDQHFQQRSWCRTASTFRRSHDPPRPGPHRRRPAGPGPRPLDVGEDHHRQRPDHHHRRWGVRADDERPPAGPAVLGEVEEQGRPAADPDRRVRARPAGHLHDQDPAVGGRGLRVSACHAVDPGPLHPDAPHPGVGGVGAGDLDHRECAAPSEGRDLRRCAEVSRAGTRVCITADQHRSRTTLSEHRGTGHHWIGGPDRCSNGARRDAEATVGWTDTGEAPPTRGRCPCDSDKRLTAHCLLIAISVRYP</sequence>
<organism evidence="2 3">
    <name type="scientific">Corynebacterium provencense</name>
    <dbReference type="NCBI Taxonomy" id="1737425"/>
    <lineage>
        <taxon>Bacteria</taxon>
        <taxon>Bacillati</taxon>
        <taxon>Actinomycetota</taxon>
        <taxon>Actinomycetes</taxon>
        <taxon>Mycobacteriales</taxon>
        <taxon>Corynebacteriaceae</taxon>
        <taxon>Corynebacterium</taxon>
    </lineage>
</organism>
<evidence type="ECO:0000313" key="2">
    <source>
        <dbReference type="EMBL" id="AWT24986.1"/>
    </source>
</evidence>
<proteinExistence type="predicted"/>
<dbReference type="KEGG" id="cpre:Csp1_01580"/>
<protein>
    <submittedName>
        <fullName evidence="2">Uncharacterized protein</fullName>
    </submittedName>
</protein>
<dbReference type="AlphaFoldDB" id="A0A2Z3YM68"/>
<dbReference type="Proteomes" id="UP000247696">
    <property type="component" value="Chromosome"/>
</dbReference>
<feature type="compositionally biased region" description="Basic and acidic residues" evidence="1">
    <location>
        <begin position="84"/>
        <end position="94"/>
    </location>
</feature>